<evidence type="ECO:0000256" key="6">
    <source>
        <dbReference type="SAM" id="Coils"/>
    </source>
</evidence>
<dbReference type="InterPro" id="IPR003856">
    <property type="entry name" value="LPS_length_determ_N"/>
</dbReference>
<evidence type="ECO:0000256" key="1">
    <source>
        <dbReference type="ARBA" id="ARBA00004651"/>
    </source>
</evidence>
<feature type="coiled-coil region" evidence="6">
    <location>
        <begin position="186"/>
        <end position="249"/>
    </location>
</feature>
<dbReference type="Pfam" id="PF02706">
    <property type="entry name" value="Wzz"/>
    <property type="match status" value="1"/>
</dbReference>
<dbReference type="EMBL" id="CP120863">
    <property type="protein sequence ID" value="WFE89378.1"/>
    <property type="molecule type" value="Genomic_DNA"/>
</dbReference>
<proteinExistence type="predicted"/>
<keyword evidence="4 7" id="KW-1133">Transmembrane helix</keyword>
<comment type="subcellular location">
    <subcellularLocation>
        <location evidence="1">Cell membrane</location>
        <topology evidence="1">Multi-pass membrane protein</topology>
    </subcellularLocation>
</comment>
<evidence type="ECO:0000313" key="9">
    <source>
        <dbReference type="EMBL" id="WFE89378.1"/>
    </source>
</evidence>
<dbReference type="Proteomes" id="UP001209803">
    <property type="component" value="Chromosome"/>
</dbReference>
<evidence type="ECO:0000256" key="3">
    <source>
        <dbReference type="ARBA" id="ARBA00022692"/>
    </source>
</evidence>
<feature type="transmembrane region" description="Helical" evidence="7">
    <location>
        <begin position="416"/>
        <end position="440"/>
    </location>
</feature>
<keyword evidence="3 7" id="KW-0812">Transmembrane</keyword>
<organism evidence="9 10">
    <name type="scientific">Roseibium porphyridii</name>
    <dbReference type="NCBI Taxonomy" id="2866279"/>
    <lineage>
        <taxon>Bacteria</taxon>
        <taxon>Pseudomonadati</taxon>
        <taxon>Pseudomonadota</taxon>
        <taxon>Alphaproteobacteria</taxon>
        <taxon>Hyphomicrobiales</taxon>
        <taxon>Stappiaceae</taxon>
        <taxon>Roseibium</taxon>
    </lineage>
</organism>
<dbReference type="RefSeq" id="WP_265680428.1">
    <property type="nucleotide sequence ID" value="NZ_CP120863.1"/>
</dbReference>
<keyword evidence="10" id="KW-1185">Reference proteome</keyword>
<feature type="transmembrane region" description="Helical" evidence="7">
    <location>
        <begin position="15"/>
        <end position="35"/>
    </location>
</feature>
<feature type="coiled-coil region" evidence="6">
    <location>
        <begin position="303"/>
        <end position="352"/>
    </location>
</feature>
<keyword evidence="5 7" id="KW-0472">Membrane</keyword>
<protein>
    <submittedName>
        <fullName evidence="9">GumC family protein</fullName>
    </submittedName>
</protein>
<name>A0ABY8F1M5_9HYPH</name>
<sequence>MIDITDIPALLKRNIFWLLLFPVLFAGIAFVFVALKTPVYETRAELLVQPEGAQIISNNPVGTASNQSLQSMDLDSQTHIILSAAVLNQVANSLGLDDSPQFQQPGLRQKILGGFSSNRSSAESREATLEALREALNVYRIERSLVFVIVVKHTDAQLAAAIANETANAYIEQSRTNRTQSLARASESLSEQAEQLRGRVETAEAAVEAYKARQGLISTAGGSVVDQQLDALNNQITEARVAMERAKVINDQMASLTLADVEAGVVPQDAISSVLNSLRVQYSRIAQQEAEAATTLGANHPTLRELRSQMNNTGRQIQSELQRIKQTVKGQFEQARLTLSGLEQQSKNLQSQNTLQGKALIELRQLQSEADASRSIYEAFLKRSRELEELPELDANSSRILSEAPVPSSPTGPNKIVALGAGSLFGFVFAAAGVIGLALLRGNLTSERAVVTGTGAPILANISAPANDRGSGSALTGWLGKPGSSIQKQNGIARTRVAYALRQAFADEKPANVLVLSIGNTGNTSRFIRNVAVELHDMGEEVLFAHTVGKRRADQSSDSTEASANPRVNTLNKLAMNLSDQGLAIAANDSDLGSVSQRKGLSSYLRVEQIDTRRKYAANADLASSYDDFLLIDAGNIDASPLLPVLLRHCDGIILITALGETRSSDFERTTAYLEPWQDRIIGNVVLSAV</sequence>
<evidence type="ECO:0000256" key="7">
    <source>
        <dbReference type="SAM" id="Phobius"/>
    </source>
</evidence>
<reference evidence="9 10" key="1">
    <citation type="submission" date="2023-03" db="EMBL/GenBank/DDBJ databases">
        <title>Roseibium porphyridii sp. nov. and Roseibium rhodosorbium sp. nov. isolated from marine algae, Porphyridium cruentum and Rhodosorus marinus, respectively.</title>
        <authorList>
            <person name="Lee M.W."/>
            <person name="Choi B.J."/>
            <person name="Lee J.K."/>
            <person name="Choi D.G."/>
            <person name="Baek J.H."/>
            <person name="Bayburt H."/>
            <person name="Kim J.M."/>
            <person name="Han D.M."/>
            <person name="Kim K.H."/>
            <person name="Jeon C.O."/>
        </authorList>
    </citation>
    <scope>NUCLEOTIDE SEQUENCE [LARGE SCALE GENOMIC DNA]</scope>
    <source>
        <strain evidence="9 10">KMA01</strain>
    </source>
</reference>
<dbReference type="PANTHER" id="PTHR32309:SF13">
    <property type="entry name" value="FERRIC ENTEROBACTIN TRANSPORT PROTEIN FEPE"/>
    <property type="match status" value="1"/>
</dbReference>
<evidence type="ECO:0000256" key="4">
    <source>
        <dbReference type="ARBA" id="ARBA00022989"/>
    </source>
</evidence>
<feature type="domain" description="Polysaccharide chain length determinant N-terminal" evidence="8">
    <location>
        <begin position="2"/>
        <end position="93"/>
    </location>
</feature>
<dbReference type="PANTHER" id="PTHR32309">
    <property type="entry name" value="TYROSINE-PROTEIN KINASE"/>
    <property type="match status" value="1"/>
</dbReference>
<gene>
    <name evidence="9" type="ORF">K1718_25025</name>
</gene>
<evidence type="ECO:0000256" key="2">
    <source>
        <dbReference type="ARBA" id="ARBA00022475"/>
    </source>
</evidence>
<evidence type="ECO:0000259" key="8">
    <source>
        <dbReference type="Pfam" id="PF02706"/>
    </source>
</evidence>
<evidence type="ECO:0000313" key="10">
    <source>
        <dbReference type="Proteomes" id="UP001209803"/>
    </source>
</evidence>
<evidence type="ECO:0000256" key="5">
    <source>
        <dbReference type="ARBA" id="ARBA00023136"/>
    </source>
</evidence>
<accession>A0ABY8F1M5</accession>
<dbReference type="InterPro" id="IPR050445">
    <property type="entry name" value="Bact_polysacc_biosynth/exp"/>
</dbReference>
<keyword evidence="2" id="KW-1003">Cell membrane</keyword>
<keyword evidence="6" id="KW-0175">Coiled coil</keyword>